<dbReference type="Gene3D" id="3.20.20.80">
    <property type="entry name" value="Glycosidases"/>
    <property type="match status" value="1"/>
</dbReference>
<dbReference type="PANTHER" id="PTHR10357:SF179">
    <property type="entry name" value="NEUTRAL AND BASIC AMINO ACID TRANSPORT PROTEIN RBAT"/>
    <property type="match status" value="1"/>
</dbReference>
<dbReference type="InterPro" id="IPR017853">
    <property type="entry name" value="GH"/>
</dbReference>
<evidence type="ECO:0000256" key="1">
    <source>
        <dbReference type="ARBA" id="ARBA00008061"/>
    </source>
</evidence>
<protein>
    <submittedName>
        <fullName evidence="3">Trehalose synthase</fullName>
        <ecNumber evidence="3">5.4.99.16</ecNumber>
    </submittedName>
</protein>
<dbReference type="AlphaFoldDB" id="A0A3B1DBR0"/>
<dbReference type="InterPro" id="IPR045857">
    <property type="entry name" value="O16G_dom_2"/>
</dbReference>
<sequence length="531" mass="58887">MALSAVSLSGLCGESALAQSTDWWQDAVFYEVFVRSFADSTEGPLAGDGVGDLRGLIERLDTLNDGDPTTTTDLGVTALWLMPICQSPSYHGYDVVDYRAIDEEYGTTQDFLDLIEAAHARGMRVIVDTVINHSSSQHPWFLDALDADSPMHDWFVWSEQPREVAWDSTVWHAQRPEGPIENGLFYYGLFWSGMPDLNLRNADTTAAVHDFSRFWLTDMQADGFRLDAVKYLIEDWPQIEHTDETIAWLAEYRRAMKDANPEAFLIGEVWADSTQVARYIPDALDAAFEFDLAFAIVEGVRDGDAGRIARTIEAVQETYPPGRYATFLANHDMPRVMTTLREGSAREGSAREGSADEAEALTKAKLCATIQLTLPGIPFVYYGEEIGMTGAKPDPDLRTPMQWTEDAATAGFTTGTPWREPHTDTATVNVRAQTDDPASLLATYRRLIRLRQEHPDLWRGSFEVLETSDPAVLAYMLESPSKRLVVLVNCSDTAVVGVRLGRSETESGEGGEPLPWASLPAWGSAIITTPR</sequence>
<organism evidence="3">
    <name type="scientific">hydrothermal vent metagenome</name>
    <dbReference type="NCBI Taxonomy" id="652676"/>
    <lineage>
        <taxon>unclassified sequences</taxon>
        <taxon>metagenomes</taxon>
        <taxon>ecological metagenomes</taxon>
    </lineage>
</organism>
<evidence type="ECO:0000259" key="2">
    <source>
        <dbReference type="SMART" id="SM00642"/>
    </source>
</evidence>
<dbReference type="SUPFAM" id="SSF51445">
    <property type="entry name" value="(Trans)glycosidases"/>
    <property type="match status" value="1"/>
</dbReference>
<dbReference type="GO" id="GO:0004556">
    <property type="term" value="F:alpha-amylase activity"/>
    <property type="evidence" value="ECO:0007669"/>
    <property type="project" value="InterPro"/>
</dbReference>
<keyword evidence="3" id="KW-0413">Isomerase</keyword>
<dbReference type="PANTHER" id="PTHR10357">
    <property type="entry name" value="ALPHA-AMYLASE FAMILY MEMBER"/>
    <property type="match status" value="1"/>
</dbReference>
<feature type="domain" description="Glycosyl hydrolase family 13 catalytic" evidence="2">
    <location>
        <begin position="31"/>
        <end position="451"/>
    </location>
</feature>
<dbReference type="GO" id="GO:0043169">
    <property type="term" value="F:cation binding"/>
    <property type="evidence" value="ECO:0007669"/>
    <property type="project" value="InterPro"/>
</dbReference>
<proteinExistence type="inferred from homology"/>
<dbReference type="Pfam" id="PF00128">
    <property type="entry name" value="Alpha-amylase"/>
    <property type="match status" value="1"/>
</dbReference>
<dbReference type="CDD" id="cd11316">
    <property type="entry name" value="AmyAc_bac2_AmyA"/>
    <property type="match status" value="1"/>
</dbReference>
<reference evidence="3" key="1">
    <citation type="submission" date="2018-06" db="EMBL/GenBank/DDBJ databases">
        <authorList>
            <person name="Zhirakovskaya E."/>
        </authorList>
    </citation>
    <scope>NUCLEOTIDE SEQUENCE</scope>
</reference>
<dbReference type="EC" id="5.4.99.16" evidence="3"/>
<evidence type="ECO:0000313" key="3">
    <source>
        <dbReference type="EMBL" id="VAX40286.1"/>
    </source>
</evidence>
<dbReference type="PRINTS" id="PR00110">
    <property type="entry name" value="ALPHAAMYLASE"/>
</dbReference>
<accession>A0A3B1DBR0</accession>
<name>A0A3B1DBR0_9ZZZZ</name>
<dbReference type="InterPro" id="IPR006047">
    <property type="entry name" value="GH13_cat_dom"/>
</dbReference>
<dbReference type="SMART" id="SM00642">
    <property type="entry name" value="Aamy"/>
    <property type="match status" value="1"/>
</dbReference>
<comment type="similarity">
    <text evidence="1">Belongs to the glycosyl hydrolase 13 family.</text>
</comment>
<dbReference type="Gene3D" id="3.90.400.10">
    <property type="entry name" value="Oligo-1,6-glucosidase, Domain 2"/>
    <property type="match status" value="1"/>
</dbReference>
<dbReference type="GO" id="GO:0047471">
    <property type="term" value="F:maltose alpha-D-glucosyltransferase activity"/>
    <property type="evidence" value="ECO:0007669"/>
    <property type="project" value="UniProtKB-EC"/>
</dbReference>
<dbReference type="InterPro" id="IPR006046">
    <property type="entry name" value="Alpha_amylase"/>
</dbReference>
<dbReference type="EMBL" id="UOGK01000367">
    <property type="protein sequence ID" value="VAX40286.1"/>
    <property type="molecule type" value="Genomic_DNA"/>
</dbReference>
<dbReference type="GO" id="GO:0009313">
    <property type="term" value="P:oligosaccharide catabolic process"/>
    <property type="evidence" value="ECO:0007669"/>
    <property type="project" value="TreeGrafter"/>
</dbReference>
<gene>
    <name evidence="3" type="ORF">MNBD_PLANCTO03-1976</name>
</gene>